<dbReference type="GO" id="GO:0016740">
    <property type="term" value="F:transferase activity"/>
    <property type="evidence" value="ECO:0007669"/>
    <property type="project" value="UniProtKB-KW"/>
</dbReference>
<accession>A0A6L5YIZ2</accession>
<dbReference type="InterPro" id="IPR000917">
    <property type="entry name" value="Sulfatase_N"/>
</dbReference>
<protein>
    <submittedName>
        <fullName evidence="3">Sulfatase-like hydrolase/transferase</fullName>
    </submittedName>
</protein>
<dbReference type="SUPFAM" id="SSF53649">
    <property type="entry name" value="Alkaline phosphatase-like"/>
    <property type="match status" value="1"/>
</dbReference>
<evidence type="ECO:0000259" key="2">
    <source>
        <dbReference type="Pfam" id="PF00884"/>
    </source>
</evidence>
<comment type="caution">
    <text evidence="3">The sequence shown here is derived from an EMBL/GenBank/DDBJ whole genome shotgun (WGS) entry which is preliminary data.</text>
</comment>
<feature type="transmembrane region" description="Helical" evidence="1">
    <location>
        <begin position="57"/>
        <end position="79"/>
    </location>
</feature>
<sequence>MRNDKIKKIMKERIRVAIPGLLVALTTCFLLFIYAPLELYVANQTEFWFDFYKILKAAAQNFLIFYAINVVGVLLSACLSERLCRVVTVTELVALLTLYVQGNFLVSNMPPFDGTEIVWENYRSENIKTAIVCILIAAAAVVVRKLFGAKRMETFCKAASAGLGGILLLTLVTIILTTGAYRERTTYYALENGQYSLSEDTNFLILLLDAVDAKSFEKVMDSDPAYEDTFSDFTYYPDMVGAYPWTAFSTPYILSGKWYEGQDYYLDYTASAVDESQLFFELSNRGYDIALYESDPWVTSYTYRFSNMVELQHEAYVWKYFRRAICKLGGIRYAPFFMKEYCYKAIEQTQGQHNAFVDESNPLYTWDLREFSVHMQEEEVTCREEKCFKYYHLQGGHVPFLYDADLNTVGDSSYAETLEANIKVLGQFLQKLKQADVYDNSVIIIMSDHGFNPQDETSAYDRQNPLFLVKGAGESHPLKKSLVPASYEDLEDAYVRLLDGESGDEIFPYKEGENRERRYIFYENTNHVMYEWMQTGPAWNFEDYRVTGVTYQRKN</sequence>
<keyword evidence="4" id="KW-1185">Reference proteome</keyword>
<feature type="transmembrane region" description="Helical" evidence="1">
    <location>
        <begin position="16"/>
        <end position="37"/>
    </location>
</feature>
<dbReference type="Gene3D" id="3.40.720.10">
    <property type="entry name" value="Alkaline Phosphatase, subunit A"/>
    <property type="match status" value="1"/>
</dbReference>
<feature type="transmembrane region" description="Helical" evidence="1">
    <location>
        <begin position="159"/>
        <end position="181"/>
    </location>
</feature>
<dbReference type="AlphaFoldDB" id="A0A6L5YIZ2"/>
<keyword evidence="1" id="KW-0472">Membrane</keyword>
<dbReference type="InterPro" id="IPR017850">
    <property type="entry name" value="Alkaline_phosphatase_core_sf"/>
</dbReference>
<evidence type="ECO:0000313" key="3">
    <source>
        <dbReference type="EMBL" id="MST58251.1"/>
    </source>
</evidence>
<feature type="transmembrane region" description="Helical" evidence="1">
    <location>
        <begin position="86"/>
        <end position="106"/>
    </location>
</feature>
<name>A0A6L5YIZ2_9FIRM</name>
<feature type="domain" description="Sulfatase N-terminal" evidence="2">
    <location>
        <begin position="384"/>
        <end position="455"/>
    </location>
</feature>
<gene>
    <name evidence="3" type="ORF">FYJ59_08385</name>
</gene>
<evidence type="ECO:0000313" key="4">
    <source>
        <dbReference type="Proteomes" id="UP000476055"/>
    </source>
</evidence>
<keyword evidence="3" id="KW-0808">Transferase</keyword>
<dbReference type="GO" id="GO:0016787">
    <property type="term" value="F:hydrolase activity"/>
    <property type="evidence" value="ECO:0007669"/>
    <property type="project" value="UniProtKB-KW"/>
</dbReference>
<keyword evidence="3" id="KW-0378">Hydrolase</keyword>
<dbReference type="Proteomes" id="UP000476055">
    <property type="component" value="Unassembled WGS sequence"/>
</dbReference>
<proteinExistence type="predicted"/>
<reference evidence="3 4" key="1">
    <citation type="submission" date="2019-08" db="EMBL/GenBank/DDBJ databases">
        <title>In-depth cultivation of the pig gut microbiome towards novel bacterial diversity and tailored functional studies.</title>
        <authorList>
            <person name="Wylensek D."/>
            <person name="Hitch T.C.A."/>
            <person name="Clavel T."/>
        </authorList>
    </citation>
    <scope>NUCLEOTIDE SEQUENCE [LARGE SCALE GENOMIC DNA]</scope>
    <source>
        <strain evidence="3 4">WCA3-601-WT-6H</strain>
    </source>
</reference>
<dbReference type="EMBL" id="VUMU01000008">
    <property type="protein sequence ID" value="MST58251.1"/>
    <property type="molecule type" value="Genomic_DNA"/>
</dbReference>
<dbReference type="Pfam" id="PF00884">
    <property type="entry name" value="Sulfatase"/>
    <property type="match status" value="1"/>
</dbReference>
<organism evidence="3 4">
    <name type="scientific">Waltera intestinalis</name>
    <dbReference type="NCBI Taxonomy" id="2606635"/>
    <lineage>
        <taxon>Bacteria</taxon>
        <taxon>Bacillati</taxon>
        <taxon>Bacillota</taxon>
        <taxon>Clostridia</taxon>
        <taxon>Lachnospirales</taxon>
        <taxon>Lachnospiraceae</taxon>
        <taxon>Waltera</taxon>
    </lineage>
</organism>
<keyword evidence="1" id="KW-1133">Transmembrane helix</keyword>
<evidence type="ECO:0000256" key="1">
    <source>
        <dbReference type="SAM" id="Phobius"/>
    </source>
</evidence>
<keyword evidence="1" id="KW-0812">Transmembrane</keyword>
<feature type="transmembrane region" description="Helical" evidence="1">
    <location>
        <begin position="126"/>
        <end position="147"/>
    </location>
</feature>